<protein>
    <submittedName>
        <fullName evidence="2">Uncharacterized protein</fullName>
    </submittedName>
</protein>
<evidence type="ECO:0000313" key="2">
    <source>
        <dbReference type="EMBL" id="KUI62721.1"/>
    </source>
</evidence>
<accession>A0A194VG05</accession>
<proteinExistence type="predicted"/>
<dbReference type="AlphaFoldDB" id="A0A194VG05"/>
<feature type="region of interest" description="Disordered" evidence="1">
    <location>
        <begin position="218"/>
        <end position="356"/>
    </location>
</feature>
<evidence type="ECO:0000313" key="3">
    <source>
        <dbReference type="Proteomes" id="UP000078576"/>
    </source>
</evidence>
<feature type="region of interest" description="Disordered" evidence="1">
    <location>
        <begin position="1"/>
        <end position="92"/>
    </location>
</feature>
<feature type="compositionally biased region" description="Polar residues" evidence="1">
    <location>
        <begin position="394"/>
        <end position="410"/>
    </location>
</feature>
<dbReference type="OrthoDB" id="10549454at2759"/>
<evidence type="ECO:0000256" key="1">
    <source>
        <dbReference type="SAM" id="MobiDB-lite"/>
    </source>
</evidence>
<feature type="compositionally biased region" description="Basic and acidic residues" evidence="1">
    <location>
        <begin position="249"/>
        <end position="261"/>
    </location>
</feature>
<feature type="compositionally biased region" description="Polar residues" evidence="1">
    <location>
        <begin position="429"/>
        <end position="446"/>
    </location>
</feature>
<feature type="compositionally biased region" description="Polar residues" evidence="1">
    <location>
        <begin position="496"/>
        <end position="508"/>
    </location>
</feature>
<feature type="region of interest" description="Disordered" evidence="1">
    <location>
        <begin position="109"/>
        <end position="134"/>
    </location>
</feature>
<dbReference type="Proteomes" id="UP000078576">
    <property type="component" value="Unassembled WGS sequence"/>
</dbReference>
<feature type="compositionally biased region" description="Low complexity" evidence="1">
    <location>
        <begin position="469"/>
        <end position="494"/>
    </location>
</feature>
<feature type="compositionally biased region" description="Basic and acidic residues" evidence="1">
    <location>
        <begin position="1"/>
        <end position="15"/>
    </location>
</feature>
<reference evidence="3" key="1">
    <citation type="submission" date="2014-12" db="EMBL/GenBank/DDBJ databases">
        <title>Genome Sequence of Valsa Canker Pathogens Uncovers a Specific Adaption of Colonization on Woody Bark.</title>
        <authorList>
            <person name="Yin Z."/>
            <person name="Liu H."/>
            <person name="Gao X."/>
            <person name="Li Z."/>
            <person name="Song N."/>
            <person name="Ke X."/>
            <person name="Dai Q."/>
            <person name="Wu Y."/>
            <person name="Sun Y."/>
            <person name="Xu J.-R."/>
            <person name="Kang Z.K."/>
            <person name="Wang L."/>
            <person name="Huang L."/>
        </authorList>
    </citation>
    <scope>NUCLEOTIDE SEQUENCE [LARGE SCALE GENOMIC DNA]</scope>
    <source>
        <strain evidence="3">SXYL134</strain>
    </source>
</reference>
<gene>
    <name evidence="2" type="ORF">VP1G_09844</name>
</gene>
<name>A0A194VG05_CYTMA</name>
<feature type="region of interest" description="Disordered" evidence="1">
    <location>
        <begin position="466"/>
        <end position="548"/>
    </location>
</feature>
<feature type="compositionally biased region" description="Pro residues" evidence="1">
    <location>
        <begin position="270"/>
        <end position="281"/>
    </location>
</feature>
<keyword evidence="3" id="KW-1185">Reference proteome</keyword>
<feature type="compositionally biased region" description="Basic and acidic residues" evidence="1">
    <location>
        <begin position="294"/>
        <end position="304"/>
    </location>
</feature>
<feature type="region of interest" description="Disordered" evidence="1">
    <location>
        <begin position="394"/>
        <end position="446"/>
    </location>
</feature>
<dbReference type="EMBL" id="KN714829">
    <property type="protein sequence ID" value="KUI62721.1"/>
    <property type="molecule type" value="Genomic_DNA"/>
</dbReference>
<organism evidence="2 3">
    <name type="scientific">Cytospora mali</name>
    <name type="common">Apple Valsa canker fungus</name>
    <name type="synonym">Valsa mali</name>
    <dbReference type="NCBI Taxonomy" id="578113"/>
    <lineage>
        <taxon>Eukaryota</taxon>
        <taxon>Fungi</taxon>
        <taxon>Dikarya</taxon>
        <taxon>Ascomycota</taxon>
        <taxon>Pezizomycotina</taxon>
        <taxon>Sordariomycetes</taxon>
        <taxon>Sordariomycetidae</taxon>
        <taxon>Diaporthales</taxon>
        <taxon>Cytosporaceae</taxon>
        <taxon>Cytospora</taxon>
    </lineage>
</organism>
<sequence length="548" mass="56422">MSGWGDPDKLAEARAAHVAFTGRSPGSRGPGSRRGRGHGSTPSPARGFNNSDNMMPAGRGRSGPPNPASGGNGGFSNNNTARASGSGDRNRSAATLMDTEQFFAHLNNEKKTHTHPGGPTAVSETPGASADPTSQKTVAMNANEPGGPMEVDMHAQSSNTAISSPIPGHSPMASQWGDAPGTLGAAQGNGVTGTTNSEGSMGLDISTHVQTNATLVKSESLKRGLMSSHWNTTKSKDTQSKSSQPKSAQSKDARSTADTKHGLFASQWAEPPPPPTNPSELPPVYRSNDWVNDLIKENEAEAKRRAASFPAGLSSQANGHSRGTFTEPAQRTTASPSVGAHAQTRPSNAPAQGAASATAFTVASELHSIPARLAAHPAPVSGLSMQGHAFTQRPNAIQPGTQSVSQQSAGFGQLPVGAAHPGMGHAQAYQPSSAPLPTQGRPHQSQVATAFPTIGAHASPNAQAFQNQGFGATSSSAGFGASPTQQLAQQPAQPIGGNNRQHLPQTASPLGGDAGPQSTQSPQGSEDPFNDPEFMDWWKGYSRKNDKS</sequence>
<feature type="compositionally biased region" description="Polar residues" evidence="1">
    <location>
        <begin position="313"/>
        <end position="336"/>
    </location>
</feature>